<gene>
    <name evidence="1" type="ORF">GGX14DRAFT_554487</name>
</gene>
<proteinExistence type="predicted"/>
<name>A0AAD7E4E2_9AGAR</name>
<organism evidence="1 2">
    <name type="scientific">Mycena pura</name>
    <dbReference type="NCBI Taxonomy" id="153505"/>
    <lineage>
        <taxon>Eukaryota</taxon>
        <taxon>Fungi</taxon>
        <taxon>Dikarya</taxon>
        <taxon>Basidiomycota</taxon>
        <taxon>Agaricomycotina</taxon>
        <taxon>Agaricomycetes</taxon>
        <taxon>Agaricomycetidae</taxon>
        <taxon>Agaricales</taxon>
        <taxon>Marasmiineae</taxon>
        <taxon>Mycenaceae</taxon>
        <taxon>Mycena</taxon>
    </lineage>
</organism>
<reference evidence="1" key="1">
    <citation type="submission" date="2023-03" db="EMBL/GenBank/DDBJ databases">
        <title>Massive genome expansion in bonnet fungi (Mycena s.s.) driven by repeated elements and novel gene families across ecological guilds.</title>
        <authorList>
            <consortium name="Lawrence Berkeley National Laboratory"/>
            <person name="Harder C.B."/>
            <person name="Miyauchi S."/>
            <person name="Viragh M."/>
            <person name="Kuo A."/>
            <person name="Thoen E."/>
            <person name="Andreopoulos B."/>
            <person name="Lu D."/>
            <person name="Skrede I."/>
            <person name="Drula E."/>
            <person name="Henrissat B."/>
            <person name="Morin E."/>
            <person name="Kohler A."/>
            <person name="Barry K."/>
            <person name="LaButti K."/>
            <person name="Morin E."/>
            <person name="Salamov A."/>
            <person name="Lipzen A."/>
            <person name="Mereny Z."/>
            <person name="Hegedus B."/>
            <person name="Baldrian P."/>
            <person name="Stursova M."/>
            <person name="Weitz H."/>
            <person name="Taylor A."/>
            <person name="Grigoriev I.V."/>
            <person name="Nagy L.G."/>
            <person name="Martin F."/>
            <person name="Kauserud H."/>
        </authorList>
    </citation>
    <scope>NUCLEOTIDE SEQUENCE</scope>
    <source>
        <strain evidence="1">9144</strain>
    </source>
</reference>
<dbReference type="EMBL" id="JARJCW010000002">
    <property type="protein sequence ID" value="KAJ7228390.1"/>
    <property type="molecule type" value="Genomic_DNA"/>
</dbReference>
<dbReference type="AlphaFoldDB" id="A0AAD7E4E2"/>
<evidence type="ECO:0000313" key="1">
    <source>
        <dbReference type="EMBL" id="KAJ7228390.1"/>
    </source>
</evidence>
<dbReference type="Proteomes" id="UP001219525">
    <property type="component" value="Unassembled WGS sequence"/>
</dbReference>
<protein>
    <submittedName>
        <fullName evidence="1">Uncharacterized protein</fullName>
    </submittedName>
</protein>
<sequence>MVSNIAVSWRLSHSSTRSQKQPLPPAVQKFIDFNNQVQLPANQWNNVPDDVDAFIATHIGFPDTLRNKCFDNQVRISGSYDAAVAVFRRHADGVASGVFGDVLLLFLTVPHCQSPAQAAFPPHNAVVQSFPLGDLTIFYHSLYPADLLGKHELMWNFYIGTGLDQDSVMPDWTERNIKLYTIGFFGRKCSPVQLSIGACYLDQQGRKRTLEIVFAGKHSDDPVFQIHVLPAPAAEQVGALLNRCSRQMGYVYEQILECFGV</sequence>
<keyword evidence="2" id="KW-1185">Reference proteome</keyword>
<accession>A0AAD7E4E2</accession>
<evidence type="ECO:0000313" key="2">
    <source>
        <dbReference type="Proteomes" id="UP001219525"/>
    </source>
</evidence>
<comment type="caution">
    <text evidence="1">The sequence shown here is derived from an EMBL/GenBank/DDBJ whole genome shotgun (WGS) entry which is preliminary data.</text>
</comment>